<evidence type="ECO:0000256" key="4">
    <source>
        <dbReference type="PROSITE-ProRule" id="PRU00335"/>
    </source>
</evidence>
<comment type="caution">
    <text evidence="6">The sequence shown here is derived from an EMBL/GenBank/DDBJ whole genome shotgun (WGS) entry which is preliminary data.</text>
</comment>
<dbReference type="Proteomes" id="UP000186040">
    <property type="component" value="Unassembled WGS sequence"/>
</dbReference>
<evidence type="ECO:0000259" key="5">
    <source>
        <dbReference type="PROSITE" id="PS50977"/>
    </source>
</evidence>
<dbReference type="PROSITE" id="PS50977">
    <property type="entry name" value="HTH_TETR_2"/>
    <property type="match status" value="1"/>
</dbReference>
<keyword evidence="2 4" id="KW-0238">DNA-binding</keyword>
<dbReference type="AlphaFoldDB" id="A0A1Q9LK92"/>
<accession>A0A1Q9LK92</accession>
<feature type="domain" description="HTH tetR-type" evidence="5">
    <location>
        <begin position="10"/>
        <end position="70"/>
    </location>
</feature>
<dbReference type="Gene3D" id="1.10.357.10">
    <property type="entry name" value="Tetracycline Repressor, domain 2"/>
    <property type="match status" value="1"/>
</dbReference>
<evidence type="ECO:0000256" key="3">
    <source>
        <dbReference type="ARBA" id="ARBA00023163"/>
    </source>
</evidence>
<feature type="DNA-binding region" description="H-T-H motif" evidence="4">
    <location>
        <begin position="33"/>
        <end position="52"/>
    </location>
</feature>
<dbReference type="GO" id="GO:0000976">
    <property type="term" value="F:transcription cis-regulatory region binding"/>
    <property type="evidence" value="ECO:0007669"/>
    <property type="project" value="TreeGrafter"/>
</dbReference>
<proteinExistence type="predicted"/>
<organism evidence="6 7">
    <name type="scientific">Actinokineospora bangkokensis</name>
    <dbReference type="NCBI Taxonomy" id="1193682"/>
    <lineage>
        <taxon>Bacteria</taxon>
        <taxon>Bacillati</taxon>
        <taxon>Actinomycetota</taxon>
        <taxon>Actinomycetes</taxon>
        <taxon>Pseudonocardiales</taxon>
        <taxon>Pseudonocardiaceae</taxon>
        <taxon>Actinokineospora</taxon>
    </lineage>
</organism>
<dbReference type="InterPro" id="IPR001647">
    <property type="entry name" value="HTH_TetR"/>
</dbReference>
<dbReference type="PANTHER" id="PTHR30055:SF238">
    <property type="entry name" value="MYCOFACTOCIN BIOSYNTHESIS TRANSCRIPTIONAL REGULATOR MFTR-RELATED"/>
    <property type="match status" value="1"/>
</dbReference>
<dbReference type="InterPro" id="IPR050109">
    <property type="entry name" value="HTH-type_TetR-like_transc_reg"/>
</dbReference>
<sequence length="197" mass="20400">MTGLREQKKQATRVALREAALRLAVERGPENVRVDDIAAAAGVSVRTYNNYYASREQAIVAAITAEREGRVAAALAARADEPLAEAVVAAVVEQYTDPGADTRPLIEGNPALRAAFTDTTPVEDPLAEAIGHRVGDPDTAAVLAAATAAAVRVALRRWTAPGPTGLVVVSGPLPDLLRRALSPLAPALAAAEAQSGK</sequence>
<name>A0A1Q9LK92_9PSEU</name>
<dbReference type="SUPFAM" id="SSF46689">
    <property type="entry name" value="Homeodomain-like"/>
    <property type="match status" value="1"/>
</dbReference>
<dbReference type="GO" id="GO:0003700">
    <property type="term" value="F:DNA-binding transcription factor activity"/>
    <property type="evidence" value="ECO:0007669"/>
    <property type="project" value="TreeGrafter"/>
</dbReference>
<dbReference type="Pfam" id="PF00440">
    <property type="entry name" value="TetR_N"/>
    <property type="match status" value="1"/>
</dbReference>
<evidence type="ECO:0000256" key="2">
    <source>
        <dbReference type="ARBA" id="ARBA00023125"/>
    </source>
</evidence>
<dbReference type="EMBL" id="MKQR01000016">
    <property type="protein sequence ID" value="OLR92414.1"/>
    <property type="molecule type" value="Genomic_DNA"/>
</dbReference>
<dbReference type="OrthoDB" id="3296001at2"/>
<keyword evidence="1" id="KW-0805">Transcription regulation</keyword>
<evidence type="ECO:0000313" key="6">
    <source>
        <dbReference type="EMBL" id="OLR92414.1"/>
    </source>
</evidence>
<dbReference type="PANTHER" id="PTHR30055">
    <property type="entry name" value="HTH-TYPE TRANSCRIPTIONAL REGULATOR RUTR"/>
    <property type="match status" value="1"/>
</dbReference>
<keyword evidence="7" id="KW-1185">Reference proteome</keyword>
<reference evidence="6 7" key="1">
    <citation type="submission" date="2016-10" db="EMBL/GenBank/DDBJ databases">
        <title>The Draft Genome Sequence of Actinokineospora bangkokensis 44EHWT reveals the biosynthetic pathway of antifungal compounds Thailandins with unusual extender unit butylmalonyl-CoA.</title>
        <authorList>
            <person name="Greule A."/>
            <person name="Intra B."/>
            <person name="Flemming S."/>
            <person name="Rommel M.G."/>
            <person name="Panbangred W."/>
            <person name="Bechthold A."/>
        </authorList>
    </citation>
    <scope>NUCLEOTIDE SEQUENCE [LARGE SCALE GENOMIC DNA]</scope>
    <source>
        <strain evidence="6 7">44EHW</strain>
    </source>
</reference>
<dbReference type="RefSeq" id="WP_075975557.1">
    <property type="nucleotide sequence ID" value="NZ_MKQR01000016.1"/>
</dbReference>
<evidence type="ECO:0000313" key="7">
    <source>
        <dbReference type="Proteomes" id="UP000186040"/>
    </source>
</evidence>
<dbReference type="InterPro" id="IPR009057">
    <property type="entry name" value="Homeodomain-like_sf"/>
</dbReference>
<evidence type="ECO:0000256" key="1">
    <source>
        <dbReference type="ARBA" id="ARBA00023015"/>
    </source>
</evidence>
<keyword evidence="3" id="KW-0804">Transcription</keyword>
<protein>
    <submittedName>
        <fullName evidence="6">TetR family transcriptional regulator</fullName>
    </submittedName>
</protein>
<gene>
    <name evidence="6" type="ORF">BJP25_20215</name>
</gene>
<dbReference type="STRING" id="1193682.BJP25_20215"/>